<feature type="region of interest" description="Disordered" evidence="4">
    <location>
        <begin position="1044"/>
        <end position="1093"/>
    </location>
</feature>
<feature type="region of interest" description="Disordered" evidence="4">
    <location>
        <begin position="779"/>
        <end position="837"/>
    </location>
</feature>
<dbReference type="GO" id="GO:0035091">
    <property type="term" value="F:phosphatidylinositol binding"/>
    <property type="evidence" value="ECO:0007669"/>
    <property type="project" value="TreeGrafter"/>
</dbReference>
<evidence type="ECO:0000256" key="2">
    <source>
        <dbReference type="ARBA" id="ARBA00022827"/>
    </source>
</evidence>
<dbReference type="SUPFAM" id="SSF51905">
    <property type="entry name" value="FAD/NAD(P)-binding domain"/>
    <property type="match status" value="1"/>
</dbReference>
<dbReference type="Gene3D" id="3.50.50.60">
    <property type="entry name" value="FAD/NAD(P)-binding domain"/>
    <property type="match status" value="3"/>
</dbReference>
<keyword evidence="1" id="KW-0285">Flavoprotein</keyword>
<feature type="compositionally biased region" description="Low complexity" evidence="4">
    <location>
        <begin position="797"/>
        <end position="813"/>
    </location>
</feature>
<dbReference type="InterPro" id="IPR036188">
    <property type="entry name" value="FAD/NAD-bd_sf"/>
</dbReference>
<feature type="domain" description="Ysc84 actin-binding" evidence="5">
    <location>
        <begin position="979"/>
        <end position="1161"/>
    </location>
</feature>
<dbReference type="PANTHER" id="PTHR15629:SF8">
    <property type="entry name" value="DUF500 DOMAIN PROTEIN (AFU_ORTHOLOGUE AFUA_5G07310)"/>
    <property type="match status" value="1"/>
</dbReference>
<evidence type="ECO:0000259" key="5">
    <source>
        <dbReference type="Pfam" id="PF04366"/>
    </source>
</evidence>
<evidence type="ECO:0000313" key="6">
    <source>
        <dbReference type="EMBL" id="KAH6688483.1"/>
    </source>
</evidence>
<dbReference type="AlphaFoldDB" id="A0A9P9ADJ4"/>
<dbReference type="GO" id="GO:0004499">
    <property type="term" value="F:N,N-dimethylaniline monooxygenase activity"/>
    <property type="evidence" value="ECO:0007669"/>
    <property type="project" value="InterPro"/>
</dbReference>
<dbReference type="InterPro" id="IPR007461">
    <property type="entry name" value="Ysc84_actin-binding"/>
</dbReference>
<dbReference type="EMBL" id="JAGSXJ010000009">
    <property type="protein sequence ID" value="KAH6688483.1"/>
    <property type="molecule type" value="Genomic_DNA"/>
</dbReference>
<reference evidence="6" key="1">
    <citation type="journal article" date="2021" name="Nat. Commun.">
        <title>Genetic determinants of endophytism in the Arabidopsis root mycobiome.</title>
        <authorList>
            <person name="Mesny F."/>
            <person name="Miyauchi S."/>
            <person name="Thiergart T."/>
            <person name="Pickel B."/>
            <person name="Atanasova L."/>
            <person name="Karlsson M."/>
            <person name="Huettel B."/>
            <person name="Barry K.W."/>
            <person name="Haridas S."/>
            <person name="Chen C."/>
            <person name="Bauer D."/>
            <person name="Andreopoulos W."/>
            <person name="Pangilinan J."/>
            <person name="LaButti K."/>
            <person name="Riley R."/>
            <person name="Lipzen A."/>
            <person name="Clum A."/>
            <person name="Drula E."/>
            <person name="Henrissat B."/>
            <person name="Kohler A."/>
            <person name="Grigoriev I.V."/>
            <person name="Martin F.M."/>
            <person name="Hacquard S."/>
        </authorList>
    </citation>
    <scope>NUCLEOTIDE SEQUENCE</scope>
    <source>
        <strain evidence="6">MPI-SDFR-AT-0117</strain>
    </source>
</reference>
<feature type="region of interest" description="Disordered" evidence="4">
    <location>
        <begin position="634"/>
        <end position="761"/>
    </location>
</feature>
<dbReference type="Pfam" id="PF04366">
    <property type="entry name" value="Ysc84"/>
    <property type="match status" value="1"/>
</dbReference>
<accession>A0A9P9ADJ4</accession>
<dbReference type="InterPro" id="IPR051702">
    <property type="entry name" value="SH3_domain_YSC84-like"/>
</dbReference>
<feature type="region of interest" description="Disordered" evidence="4">
    <location>
        <begin position="1170"/>
        <end position="1233"/>
    </location>
</feature>
<sequence length="1233" mass="133605">MRVAIIGGGPSGLVTLKYLRQVHDFFPVDRFETKLFETSDKIGGIFYHHVYQDAELVSSKFLTCFSDFRPRRDDPDFLSAERYLEYLGDYATAFDLWPHILLNTRVVGVRRGAGGKGHIVTYRTPEGHQVDWKCDAVAVCSGLHDVPNLPDLPGVDKVPVVVHSADFKSSEQFGVDKTVMVLGSGETGMDIAALAINAPTKQVILGHRHGWYGAPKRLANTRLLPKIFGFPEGENKMFMDRSLPIDVSHLSLFDTAYVPPIVRDSMIVWDNYDAVAVGSGYISTGSTLGFDQFVGGVPPEKLHASRLFFNKAWTKVNNNISPYYRPKGPATFGDRVREFLVATPLDPPGRPIDVAPFPTHIDEKGVVHFPDNGSEEYRRIKDQTIKPDVIVFATGYLQSFPFLESERNAGRKAYPRADEADVREIWKRDDPTIGFIGFVRPGFGAIPPLSELQVMLWIMNLLGKVSKPLVEDDQWHYRLIAPPDARVSYGVEHDSYAFQLASDMDAVAGITDVFRLGWRQGTGPFWRLPWIWAASTNFTVKFRLIGPWAWTGATEVMTDDLWEVISRRRGLFGNFTLFIMPALQLGPVHLVVFLYALVVNFLAGFGLMAPAKPVSKPKMMIEELQRRHEKLKSIAAAGGKPPVVPGKTQETYYPPPPPGGPPHADQQQQPIYEASNSDLPPAYNTGAQQQAPPEKAPLPQQTAAGEQSFPPPPPGPPPSQQQQQPYAPSRTDTTEANAFYKDSDIYEGTPPIPGPRPTGVGAGVATGAAGVGAGAGAAGAIPSYDPAHPHFAPPPGQQQQQQQQQYNQQQYNQPPVGSTHPTGAPIHGHAQDGSHRSWGSLLTEMGHKAAAPINALANKLGSQSFLPTSIDKESEKAAQILRSFCKEGISSDAAAVNVNPDEKEKIDNDGSVTPTKQKQRKERRAIVKIPSKVINKAQGLAIFTTARMGFNLSGATGSGVLIARLPDGSWSPPSGIQVHAVGAGFMIGVDIYDCVCVINSREALAAFMSTRVSLGPDVAVTAGPWGAGGMVDFGGAFQSSDERKAAEAQKAQLEQQQKEDHVHEKPALGPDGTPVADANLKPEKPQNKRSSSVSLKPVYTYVKSRGFYAGVQVDGTIITERKDANASFYGNRVSVDQILRGEVPPGGAWSAGIRPLFDALRVAETQQALPDANMPAPPPAGAHPQSAATPGQVPAQQHHMSGAGPSHGGEALPGYQDDGVHRPGVGDNKTQYA</sequence>
<organism evidence="6 7">
    <name type="scientific">Plectosphaerella plurivora</name>
    <dbReference type="NCBI Taxonomy" id="936078"/>
    <lineage>
        <taxon>Eukaryota</taxon>
        <taxon>Fungi</taxon>
        <taxon>Dikarya</taxon>
        <taxon>Ascomycota</taxon>
        <taxon>Pezizomycotina</taxon>
        <taxon>Sordariomycetes</taxon>
        <taxon>Hypocreomycetidae</taxon>
        <taxon>Glomerellales</taxon>
        <taxon>Plectosphaerellaceae</taxon>
        <taxon>Plectosphaerella</taxon>
    </lineage>
</organism>
<dbReference type="PANTHER" id="PTHR15629">
    <property type="entry name" value="SH3YL1 PROTEIN"/>
    <property type="match status" value="1"/>
</dbReference>
<feature type="compositionally biased region" description="Pro residues" evidence="4">
    <location>
        <begin position="709"/>
        <end position="719"/>
    </location>
</feature>
<comment type="caution">
    <text evidence="6">The sequence shown here is derived from an EMBL/GenBank/DDBJ whole genome shotgun (WGS) entry which is preliminary data.</text>
</comment>
<name>A0A9P9ADJ4_9PEZI</name>
<feature type="compositionally biased region" description="Basic and acidic residues" evidence="4">
    <location>
        <begin position="1056"/>
        <end position="1066"/>
    </location>
</feature>
<dbReference type="CDD" id="cd11524">
    <property type="entry name" value="SYLF"/>
    <property type="match status" value="1"/>
</dbReference>
<evidence type="ECO:0000313" key="7">
    <source>
        <dbReference type="Proteomes" id="UP000770015"/>
    </source>
</evidence>
<proteinExistence type="predicted"/>
<dbReference type="GO" id="GO:0050661">
    <property type="term" value="F:NADP binding"/>
    <property type="evidence" value="ECO:0007669"/>
    <property type="project" value="InterPro"/>
</dbReference>
<feature type="compositionally biased region" description="Low complexity" evidence="4">
    <location>
        <begin position="720"/>
        <end position="729"/>
    </location>
</feature>
<keyword evidence="7" id="KW-1185">Reference proteome</keyword>
<dbReference type="InterPro" id="IPR020946">
    <property type="entry name" value="Flavin_mOase-like"/>
</dbReference>
<dbReference type="InterPro" id="IPR000960">
    <property type="entry name" value="Flavin_mOase"/>
</dbReference>
<dbReference type="Proteomes" id="UP000770015">
    <property type="component" value="Unassembled WGS sequence"/>
</dbReference>
<dbReference type="GO" id="GO:0050660">
    <property type="term" value="F:flavin adenine dinucleotide binding"/>
    <property type="evidence" value="ECO:0007669"/>
    <property type="project" value="InterPro"/>
</dbReference>
<evidence type="ECO:0000256" key="1">
    <source>
        <dbReference type="ARBA" id="ARBA00022630"/>
    </source>
</evidence>
<keyword evidence="3" id="KW-0560">Oxidoreductase</keyword>
<dbReference type="Pfam" id="PF00743">
    <property type="entry name" value="FMO-like"/>
    <property type="match status" value="1"/>
</dbReference>
<gene>
    <name evidence="6" type="ORF">F5X68DRAFT_231110</name>
</gene>
<feature type="region of interest" description="Disordered" evidence="4">
    <location>
        <begin position="902"/>
        <end position="923"/>
    </location>
</feature>
<feature type="compositionally biased region" description="Polar residues" evidence="4">
    <location>
        <begin position="665"/>
        <end position="678"/>
    </location>
</feature>
<protein>
    <recommendedName>
        <fullName evidence="5">Ysc84 actin-binding domain-containing protein</fullName>
    </recommendedName>
</protein>
<feature type="compositionally biased region" description="Polar residues" evidence="4">
    <location>
        <begin position="1186"/>
        <end position="1199"/>
    </location>
</feature>
<dbReference type="PRINTS" id="PR00370">
    <property type="entry name" value="FMOXYGENASE"/>
</dbReference>
<keyword evidence="2" id="KW-0274">FAD</keyword>
<evidence type="ECO:0000256" key="4">
    <source>
        <dbReference type="SAM" id="MobiDB-lite"/>
    </source>
</evidence>
<dbReference type="OrthoDB" id="10254665at2759"/>
<evidence type="ECO:0000256" key="3">
    <source>
        <dbReference type="ARBA" id="ARBA00023002"/>
    </source>
</evidence>